<keyword evidence="2" id="KW-1185">Reference proteome</keyword>
<accession>A0ABR4CZF2</accession>
<dbReference type="EMBL" id="JAZHXI010000002">
    <property type="protein sequence ID" value="KAL2074768.1"/>
    <property type="molecule type" value="Genomic_DNA"/>
</dbReference>
<evidence type="ECO:0000313" key="2">
    <source>
        <dbReference type="Proteomes" id="UP001595075"/>
    </source>
</evidence>
<comment type="caution">
    <text evidence="1">The sequence shown here is derived from an EMBL/GenBank/DDBJ whole genome shotgun (WGS) entry which is preliminary data.</text>
</comment>
<organism evidence="1 2">
    <name type="scientific">Oculimacula yallundae</name>
    <dbReference type="NCBI Taxonomy" id="86028"/>
    <lineage>
        <taxon>Eukaryota</taxon>
        <taxon>Fungi</taxon>
        <taxon>Dikarya</taxon>
        <taxon>Ascomycota</taxon>
        <taxon>Pezizomycotina</taxon>
        <taxon>Leotiomycetes</taxon>
        <taxon>Helotiales</taxon>
        <taxon>Ploettnerulaceae</taxon>
        <taxon>Oculimacula</taxon>
    </lineage>
</organism>
<feature type="non-terminal residue" evidence="1">
    <location>
        <position position="92"/>
    </location>
</feature>
<name>A0ABR4CZF2_9HELO</name>
<sequence>MKVKKLPQTVNSITVHEAMSYSGFRTLVITCLRVMGCSSDFKSNRYGKLLGLQYGPEELVAVRAQPQEAGAGVSSTISNLNYCQNGRPPQPP</sequence>
<protein>
    <submittedName>
        <fullName evidence="1">Uncharacterized protein</fullName>
    </submittedName>
</protein>
<proteinExistence type="predicted"/>
<gene>
    <name evidence="1" type="ORF">VTL71DRAFT_8547</name>
</gene>
<reference evidence="1 2" key="1">
    <citation type="journal article" date="2024" name="Commun. Biol.">
        <title>Comparative genomic analysis of thermophilic fungi reveals convergent evolutionary adaptations and gene losses.</title>
        <authorList>
            <person name="Steindorff A.S."/>
            <person name="Aguilar-Pontes M.V."/>
            <person name="Robinson A.J."/>
            <person name="Andreopoulos B."/>
            <person name="LaButti K."/>
            <person name="Kuo A."/>
            <person name="Mondo S."/>
            <person name="Riley R."/>
            <person name="Otillar R."/>
            <person name="Haridas S."/>
            <person name="Lipzen A."/>
            <person name="Grimwood J."/>
            <person name="Schmutz J."/>
            <person name="Clum A."/>
            <person name="Reid I.D."/>
            <person name="Moisan M.C."/>
            <person name="Butler G."/>
            <person name="Nguyen T.T.M."/>
            <person name="Dewar K."/>
            <person name="Conant G."/>
            <person name="Drula E."/>
            <person name="Henrissat B."/>
            <person name="Hansel C."/>
            <person name="Singer S."/>
            <person name="Hutchinson M.I."/>
            <person name="de Vries R.P."/>
            <person name="Natvig D.O."/>
            <person name="Powell A.J."/>
            <person name="Tsang A."/>
            <person name="Grigoriev I.V."/>
        </authorList>
    </citation>
    <scope>NUCLEOTIDE SEQUENCE [LARGE SCALE GENOMIC DNA]</scope>
    <source>
        <strain evidence="1 2">CBS 494.80</strain>
    </source>
</reference>
<evidence type="ECO:0000313" key="1">
    <source>
        <dbReference type="EMBL" id="KAL2074768.1"/>
    </source>
</evidence>
<dbReference type="Proteomes" id="UP001595075">
    <property type="component" value="Unassembled WGS sequence"/>
</dbReference>